<dbReference type="Gene3D" id="1.10.630.10">
    <property type="entry name" value="Cytochrome P450"/>
    <property type="match status" value="1"/>
</dbReference>
<gene>
    <name evidence="1" type="ORF">B0T18DRAFT_324560</name>
</gene>
<dbReference type="EMBL" id="JAUKUD010000004">
    <property type="protein sequence ID" value="KAK0746973.1"/>
    <property type="molecule type" value="Genomic_DNA"/>
</dbReference>
<evidence type="ECO:0000313" key="2">
    <source>
        <dbReference type="Proteomes" id="UP001172155"/>
    </source>
</evidence>
<dbReference type="Pfam" id="PF00067">
    <property type="entry name" value="p450"/>
    <property type="match status" value="1"/>
</dbReference>
<protein>
    <recommendedName>
        <fullName evidence="3">Cytochrome P450</fullName>
    </recommendedName>
</protein>
<dbReference type="GO" id="GO:0005506">
    <property type="term" value="F:iron ion binding"/>
    <property type="evidence" value="ECO:0007669"/>
    <property type="project" value="InterPro"/>
</dbReference>
<keyword evidence="2" id="KW-1185">Reference proteome</keyword>
<dbReference type="GO" id="GO:0020037">
    <property type="term" value="F:heme binding"/>
    <property type="evidence" value="ECO:0007669"/>
    <property type="project" value="InterPro"/>
</dbReference>
<feature type="non-terminal residue" evidence="1">
    <location>
        <position position="1"/>
    </location>
</feature>
<accession>A0AA40EWQ4</accession>
<reference evidence="1" key="1">
    <citation type="submission" date="2023-06" db="EMBL/GenBank/DDBJ databases">
        <title>Genome-scale phylogeny and comparative genomics of the fungal order Sordariales.</title>
        <authorList>
            <consortium name="Lawrence Berkeley National Laboratory"/>
            <person name="Hensen N."/>
            <person name="Bonometti L."/>
            <person name="Westerberg I."/>
            <person name="Brannstrom I.O."/>
            <person name="Guillou S."/>
            <person name="Cros-Aarteil S."/>
            <person name="Calhoun S."/>
            <person name="Haridas S."/>
            <person name="Kuo A."/>
            <person name="Mondo S."/>
            <person name="Pangilinan J."/>
            <person name="Riley R."/>
            <person name="LaButti K."/>
            <person name="Andreopoulos B."/>
            <person name="Lipzen A."/>
            <person name="Chen C."/>
            <person name="Yanf M."/>
            <person name="Daum C."/>
            <person name="Ng V."/>
            <person name="Clum A."/>
            <person name="Steindorff A."/>
            <person name="Ohm R."/>
            <person name="Martin F."/>
            <person name="Silar P."/>
            <person name="Natvig D."/>
            <person name="Lalanne C."/>
            <person name="Gautier V."/>
            <person name="Ament-velasquez S.L."/>
            <person name="Kruys A."/>
            <person name="Hutchinson M.I."/>
            <person name="Powell A.J."/>
            <person name="Barry K."/>
            <person name="Miller A.N."/>
            <person name="Grigoriev I.V."/>
            <person name="Debuchy R."/>
            <person name="Gladieux P."/>
            <person name="Thoren M.H."/>
            <person name="Johannesson H."/>
        </authorList>
    </citation>
    <scope>NUCLEOTIDE SEQUENCE</scope>
    <source>
        <strain evidence="1">SMH3187-1</strain>
    </source>
</reference>
<proteinExistence type="predicted"/>
<sequence length="58" mass="6799">RPSVGNDADEFRPERWLEAEGDKLREMKTTADMVFSYRKRACLGHKFALMELEKVLLI</sequence>
<dbReference type="AlphaFoldDB" id="A0AA40EWQ4"/>
<dbReference type="InterPro" id="IPR036396">
    <property type="entry name" value="Cyt_P450_sf"/>
</dbReference>
<name>A0AA40EWQ4_9PEZI</name>
<comment type="caution">
    <text evidence="1">The sequence shown here is derived from an EMBL/GenBank/DDBJ whole genome shotgun (WGS) entry which is preliminary data.</text>
</comment>
<dbReference type="GO" id="GO:0016705">
    <property type="term" value="F:oxidoreductase activity, acting on paired donors, with incorporation or reduction of molecular oxygen"/>
    <property type="evidence" value="ECO:0007669"/>
    <property type="project" value="InterPro"/>
</dbReference>
<dbReference type="InterPro" id="IPR001128">
    <property type="entry name" value="Cyt_P450"/>
</dbReference>
<dbReference type="GO" id="GO:0004497">
    <property type="term" value="F:monooxygenase activity"/>
    <property type="evidence" value="ECO:0007669"/>
    <property type="project" value="InterPro"/>
</dbReference>
<dbReference type="SUPFAM" id="SSF48264">
    <property type="entry name" value="Cytochrome P450"/>
    <property type="match status" value="1"/>
</dbReference>
<dbReference type="Proteomes" id="UP001172155">
    <property type="component" value="Unassembled WGS sequence"/>
</dbReference>
<organism evidence="1 2">
    <name type="scientific">Schizothecium vesticola</name>
    <dbReference type="NCBI Taxonomy" id="314040"/>
    <lineage>
        <taxon>Eukaryota</taxon>
        <taxon>Fungi</taxon>
        <taxon>Dikarya</taxon>
        <taxon>Ascomycota</taxon>
        <taxon>Pezizomycotina</taxon>
        <taxon>Sordariomycetes</taxon>
        <taxon>Sordariomycetidae</taxon>
        <taxon>Sordariales</taxon>
        <taxon>Schizotheciaceae</taxon>
        <taxon>Schizothecium</taxon>
    </lineage>
</organism>
<evidence type="ECO:0008006" key="3">
    <source>
        <dbReference type="Google" id="ProtNLM"/>
    </source>
</evidence>
<evidence type="ECO:0000313" key="1">
    <source>
        <dbReference type="EMBL" id="KAK0746973.1"/>
    </source>
</evidence>